<feature type="domain" description="PpiC" evidence="7">
    <location>
        <begin position="119"/>
        <end position="210"/>
    </location>
</feature>
<evidence type="ECO:0000313" key="8">
    <source>
        <dbReference type="EMBL" id="KYC37681.1"/>
    </source>
</evidence>
<name>A0A139WZ06_9CYAN</name>
<dbReference type="Gene3D" id="3.10.50.40">
    <property type="match status" value="1"/>
</dbReference>
<dbReference type="RefSeq" id="WP_017748615.1">
    <property type="nucleotide sequence ID" value="NZ_KQ976354.1"/>
</dbReference>
<dbReference type="PANTHER" id="PTHR47245">
    <property type="entry name" value="PEPTIDYLPROLYL ISOMERASE"/>
    <property type="match status" value="1"/>
</dbReference>
<gene>
    <name evidence="8" type="ORF">WA1_40180</name>
</gene>
<comment type="caution">
    <text evidence="8">The sequence shown here is derived from an EMBL/GenBank/DDBJ whole genome shotgun (WGS) entry which is preliminary data.</text>
</comment>
<dbReference type="Proteomes" id="UP000076925">
    <property type="component" value="Unassembled WGS sequence"/>
</dbReference>
<evidence type="ECO:0000256" key="4">
    <source>
        <dbReference type="ARBA" id="ARBA00023110"/>
    </source>
</evidence>
<dbReference type="Pfam" id="PF00639">
    <property type="entry name" value="Rotamase"/>
    <property type="match status" value="1"/>
</dbReference>
<reference evidence="8 9" key="1">
    <citation type="journal article" date="2013" name="Genome Biol. Evol.">
        <title>Genomes of Stigonematalean cyanobacteria (subsection V) and the evolution of oxygenic photosynthesis from prokaryotes to plastids.</title>
        <authorList>
            <person name="Dagan T."/>
            <person name="Roettger M."/>
            <person name="Stucken K."/>
            <person name="Landan G."/>
            <person name="Koch R."/>
            <person name="Major P."/>
            <person name="Gould S.B."/>
            <person name="Goremykin V.V."/>
            <person name="Rippka R."/>
            <person name="Tandeau de Marsac N."/>
            <person name="Gugger M."/>
            <person name="Lockhart P.J."/>
            <person name="Allen J.F."/>
            <person name="Brune I."/>
            <person name="Maus I."/>
            <person name="Puhler A."/>
            <person name="Martin W.F."/>
        </authorList>
    </citation>
    <scope>NUCLEOTIDE SEQUENCE [LARGE SCALE GENOMIC DNA]</scope>
    <source>
        <strain evidence="8 9">PCC 7110</strain>
    </source>
</reference>
<dbReference type="InterPro" id="IPR050245">
    <property type="entry name" value="PrsA_foldase"/>
</dbReference>
<dbReference type="PROSITE" id="PS50198">
    <property type="entry name" value="PPIC_PPIASE_2"/>
    <property type="match status" value="1"/>
</dbReference>
<comment type="catalytic activity">
    <reaction evidence="1">
        <text>[protein]-peptidylproline (omega=180) = [protein]-peptidylproline (omega=0)</text>
        <dbReference type="Rhea" id="RHEA:16237"/>
        <dbReference type="Rhea" id="RHEA-COMP:10747"/>
        <dbReference type="Rhea" id="RHEA-COMP:10748"/>
        <dbReference type="ChEBI" id="CHEBI:83833"/>
        <dbReference type="ChEBI" id="CHEBI:83834"/>
        <dbReference type="EC" id="5.2.1.8"/>
    </reaction>
</comment>
<proteinExistence type="predicted"/>
<keyword evidence="4 6" id="KW-0697">Rotamase</keyword>
<dbReference type="SUPFAM" id="SSF109998">
    <property type="entry name" value="Triger factor/SurA peptide-binding domain-like"/>
    <property type="match status" value="1"/>
</dbReference>
<protein>
    <recommendedName>
        <fullName evidence="2">peptidylprolyl isomerase</fullName>
        <ecNumber evidence="2">5.2.1.8</ecNumber>
    </recommendedName>
</protein>
<dbReference type="SUPFAM" id="SSF54534">
    <property type="entry name" value="FKBP-like"/>
    <property type="match status" value="1"/>
</dbReference>
<dbReference type="EMBL" id="ANNX02000046">
    <property type="protein sequence ID" value="KYC37681.1"/>
    <property type="molecule type" value="Genomic_DNA"/>
</dbReference>
<evidence type="ECO:0000256" key="2">
    <source>
        <dbReference type="ARBA" id="ARBA00013194"/>
    </source>
</evidence>
<keyword evidence="3" id="KW-0732">Signal</keyword>
<evidence type="ECO:0000256" key="1">
    <source>
        <dbReference type="ARBA" id="ARBA00000971"/>
    </source>
</evidence>
<dbReference type="AlphaFoldDB" id="A0A139WZ06"/>
<dbReference type="OrthoDB" id="530022at2"/>
<dbReference type="PANTHER" id="PTHR47245:SF1">
    <property type="entry name" value="FOLDASE PROTEIN PRSA"/>
    <property type="match status" value="1"/>
</dbReference>
<dbReference type="InterPro" id="IPR027304">
    <property type="entry name" value="Trigger_fact/SurA_dom_sf"/>
</dbReference>
<dbReference type="EC" id="5.2.1.8" evidence="2"/>
<evidence type="ECO:0000256" key="6">
    <source>
        <dbReference type="PROSITE-ProRule" id="PRU00278"/>
    </source>
</evidence>
<dbReference type="InterPro" id="IPR046357">
    <property type="entry name" value="PPIase_dom_sf"/>
</dbReference>
<dbReference type="STRING" id="128403.WA1_40180"/>
<evidence type="ECO:0000259" key="7">
    <source>
        <dbReference type="PROSITE" id="PS50198"/>
    </source>
</evidence>
<accession>A0A139WZ06</accession>
<keyword evidence="9" id="KW-1185">Reference proteome</keyword>
<evidence type="ECO:0000313" key="9">
    <source>
        <dbReference type="Proteomes" id="UP000076925"/>
    </source>
</evidence>
<evidence type="ECO:0000256" key="5">
    <source>
        <dbReference type="ARBA" id="ARBA00023235"/>
    </source>
</evidence>
<keyword evidence="5 6" id="KW-0413">Isomerase</keyword>
<sequence length="251" mass="29032">MDDFSKIAIAAEEVVSFLKSKTNYKEVYQNILFQRVVERASRERGIAVTTEEIEAEAERQRREKRLEKASDTLAWLADELISFDDWEVGIRNQLLAQKLAVALFSEEVEKFFWQNSLGFEQVILYQLIVSNEKLAQELYYQIEEGEISFYYAAHLYDIDDSRRRRCGYEGKIERGVIPTDIAAIVFSKPTQELIGPLKTEQGYHLLMVEGLLPAELTTQKYEEILNNMFQQWLLAAVNTLVSSSQISPVRD</sequence>
<organism evidence="8 9">
    <name type="scientific">Scytonema hofmannii PCC 7110</name>
    <dbReference type="NCBI Taxonomy" id="128403"/>
    <lineage>
        <taxon>Bacteria</taxon>
        <taxon>Bacillati</taxon>
        <taxon>Cyanobacteriota</taxon>
        <taxon>Cyanophyceae</taxon>
        <taxon>Nostocales</taxon>
        <taxon>Scytonemataceae</taxon>
        <taxon>Scytonema</taxon>
    </lineage>
</organism>
<dbReference type="GO" id="GO:0003755">
    <property type="term" value="F:peptidyl-prolyl cis-trans isomerase activity"/>
    <property type="evidence" value="ECO:0007669"/>
    <property type="project" value="UniProtKB-KW"/>
</dbReference>
<dbReference type="InterPro" id="IPR000297">
    <property type="entry name" value="PPIase_PpiC"/>
</dbReference>
<evidence type="ECO:0000256" key="3">
    <source>
        <dbReference type="ARBA" id="ARBA00022729"/>
    </source>
</evidence>